<accession>A0A1Z5IIC7</accession>
<dbReference type="PANTHER" id="PTHR43827">
    <property type="entry name" value="2,5-DIKETO-D-GLUCONIC ACID REDUCTASE"/>
    <property type="match status" value="1"/>
</dbReference>
<dbReference type="PANTHER" id="PTHR43827:SF3">
    <property type="entry name" value="NADP-DEPENDENT OXIDOREDUCTASE DOMAIN-CONTAINING PROTEIN"/>
    <property type="match status" value="1"/>
</dbReference>
<feature type="domain" description="NADP-dependent oxidoreductase" evidence="7">
    <location>
        <begin position="18"/>
        <end position="257"/>
    </location>
</feature>
<dbReference type="CDD" id="cd19071">
    <property type="entry name" value="AKR_AKR1-5-like"/>
    <property type="match status" value="1"/>
</dbReference>
<dbReference type="InterPro" id="IPR023210">
    <property type="entry name" value="NADP_OxRdtase_dom"/>
</dbReference>
<dbReference type="GO" id="GO:0016616">
    <property type="term" value="F:oxidoreductase activity, acting on the CH-OH group of donors, NAD or NADP as acceptor"/>
    <property type="evidence" value="ECO:0007669"/>
    <property type="project" value="UniProtKB-ARBA"/>
</dbReference>
<organism evidence="8 9">
    <name type="scientific">Secundilactobacillus silagei JCM 19001</name>
    <dbReference type="NCBI Taxonomy" id="1302250"/>
    <lineage>
        <taxon>Bacteria</taxon>
        <taxon>Bacillati</taxon>
        <taxon>Bacillota</taxon>
        <taxon>Bacilli</taxon>
        <taxon>Lactobacillales</taxon>
        <taxon>Lactobacillaceae</taxon>
        <taxon>Secundilactobacillus</taxon>
    </lineage>
</organism>
<dbReference type="Proteomes" id="UP000198402">
    <property type="component" value="Unassembled WGS sequence"/>
</dbReference>
<evidence type="ECO:0000256" key="4">
    <source>
        <dbReference type="PIRSR" id="PIRSR000097-1"/>
    </source>
</evidence>
<dbReference type="AlphaFoldDB" id="A0A1Z5IIC7"/>
<protein>
    <submittedName>
        <fullName evidence="8">2,5-diketo-D-gluconic acid reductase</fullName>
    </submittedName>
</protein>
<sequence>MVEKTVKLADGNELPLVGFGTYLINTQEMMDTTIKTAFDAGYRLFDTAQIYRNEDFLGQTLVNLQIPRDQVFITTKVAEISQGYDHTIQTVDDSLKRLKMNYLDLLLVHWPVQKYFFDTWRALEKLKADGKVKSIGVSNFSMAHLELLKTKAKKMPVVNQVELHPYLNQRALVQFDKAHDIVTQAWSPLGRGVTLDDEMLKKMADHHHVSVAQLILKWHLQNGVAIIPKSKTPSRIKENYQLDFDLSEDECGMVDLLNRNQRTGDDPELVYENGKQYKVHHD</sequence>
<dbReference type="PROSITE" id="PS00798">
    <property type="entry name" value="ALDOKETO_REDUCTASE_1"/>
    <property type="match status" value="1"/>
</dbReference>
<gene>
    <name evidence="8" type="ORF">IWT126_01544</name>
</gene>
<dbReference type="PIRSF" id="PIRSF000097">
    <property type="entry name" value="AKR"/>
    <property type="match status" value="1"/>
</dbReference>
<dbReference type="InterPro" id="IPR018170">
    <property type="entry name" value="Aldo/ket_reductase_CS"/>
</dbReference>
<dbReference type="Pfam" id="PF00248">
    <property type="entry name" value="Aldo_ket_red"/>
    <property type="match status" value="1"/>
</dbReference>
<feature type="active site" description="Proton donor" evidence="4">
    <location>
        <position position="51"/>
    </location>
</feature>
<evidence type="ECO:0000256" key="3">
    <source>
        <dbReference type="ARBA" id="ARBA00023002"/>
    </source>
</evidence>
<evidence type="ECO:0000256" key="2">
    <source>
        <dbReference type="ARBA" id="ARBA00022857"/>
    </source>
</evidence>
<comment type="similarity">
    <text evidence="1">Belongs to the aldo/keto reductase family.</text>
</comment>
<proteinExistence type="inferred from homology"/>
<keyword evidence="9" id="KW-1185">Reference proteome</keyword>
<dbReference type="RefSeq" id="WP_089136811.1">
    <property type="nucleotide sequence ID" value="NZ_BCMG01000007.1"/>
</dbReference>
<dbReference type="PROSITE" id="PS00062">
    <property type="entry name" value="ALDOKETO_REDUCTASE_2"/>
    <property type="match status" value="1"/>
</dbReference>
<comment type="caution">
    <text evidence="8">The sequence shown here is derived from an EMBL/GenBank/DDBJ whole genome shotgun (WGS) entry which is preliminary data.</text>
</comment>
<dbReference type="STRING" id="1302250.GCA_001313225_01240"/>
<dbReference type="InterPro" id="IPR036812">
    <property type="entry name" value="NAD(P)_OxRdtase_dom_sf"/>
</dbReference>
<keyword evidence="3" id="KW-0560">Oxidoreductase</keyword>
<evidence type="ECO:0000256" key="6">
    <source>
        <dbReference type="PIRSR" id="PIRSR000097-3"/>
    </source>
</evidence>
<dbReference type="FunFam" id="3.20.20.100:FF:000002">
    <property type="entry name" value="2,5-diketo-D-gluconic acid reductase A"/>
    <property type="match status" value="1"/>
</dbReference>
<name>A0A1Z5IIC7_9LACO</name>
<dbReference type="InterPro" id="IPR020471">
    <property type="entry name" value="AKR"/>
</dbReference>
<dbReference type="OrthoDB" id="9804790at2"/>
<dbReference type="PRINTS" id="PR00069">
    <property type="entry name" value="ALDKETRDTASE"/>
</dbReference>
<dbReference type="Gene3D" id="3.20.20.100">
    <property type="entry name" value="NADP-dependent oxidoreductase domain"/>
    <property type="match status" value="1"/>
</dbReference>
<evidence type="ECO:0000313" key="8">
    <source>
        <dbReference type="EMBL" id="GAX01503.1"/>
    </source>
</evidence>
<feature type="site" description="Lowers pKa of active site Tyr" evidence="6">
    <location>
        <position position="76"/>
    </location>
</feature>
<evidence type="ECO:0000259" key="7">
    <source>
        <dbReference type="Pfam" id="PF00248"/>
    </source>
</evidence>
<dbReference type="SUPFAM" id="SSF51430">
    <property type="entry name" value="NAD(P)-linked oxidoreductase"/>
    <property type="match status" value="1"/>
</dbReference>
<reference evidence="8 9" key="1">
    <citation type="submission" date="2015-11" db="EMBL/GenBank/DDBJ databases">
        <title>Draft genome sequences of new species of the genus Lactobacillus isolated from orchardgrass silage.</title>
        <authorList>
            <person name="Tohno M."/>
            <person name="Tanizawa Y."/>
            <person name="Arita M."/>
        </authorList>
    </citation>
    <scope>NUCLEOTIDE SEQUENCE [LARGE SCALE GENOMIC DNA]</scope>
    <source>
        <strain evidence="8 9">IWT126</strain>
    </source>
</reference>
<evidence type="ECO:0000256" key="5">
    <source>
        <dbReference type="PIRSR" id="PIRSR000097-2"/>
    </source>
</evidence>
<dbReference type="EMBL" id="BCMG01000007">
    <property type="protein sequence ID" value="GAX01503.1"/>
    <property type="molecule type" value="Genomic_DNA"/>
</dbReference>
<feature type="binding site" evidence="5">
    <location>
        <position position="109"/>
    </location>
    <ligand>
        <name>substrate</name>
    </ligand>
</feature>
<keyword evidence="2" id="KW-0521">NADP</keyword>
<evidence type="ECO:0000313" key="9">
    <source>
        <dbReference type="Proteomes" id="UP000198402"/>
    </source>
</evidence>
<evidence type="ECO:0000256" key="1">
    <source>
        <dbReference type="ARBA" id="ARBA00007905"/>
    </source>
</evidence>
<dbReference type="PROSITE" id="PS00063">
    <property type="entry name" value="ALDOKETO_REDUCTASE_3"/>
    <property type="match status" value="1"/>
</dbReference>